<dbReference type="InterPro" id="IPR013763">
    <property type="entry name" value="Cyclin-like_dom"/>
</dbReference>
<dbReference type="EMBL" id="LGAV01000001">
    <property type="protein sequence ID" value="KOS15986.1"/>
    <property type="molecule type" value="Genomic_DNA"/>
</dbReference>
<proteinExistence type="inferred from homology"/>
<evidence type="ECO:0000256" key="1">
    <source>
        <dbReference type="ARBA" id="ARBA00004123"/>
    </source>
</evidence>
<dbReference type="Gene3D" id="1.10.472.10">
    <property type="entry name" value="Cyclin-like"/>
    <property type="match status" value="2"/>
</dbReference>
<dbReference type="CDD" id="cd20513">
    <property type="entry name" value="CYCLIN_CCNC_rpt1"/>
    <property type="match status" value="1"/>
</dbReference>
<evidence type="ECO:0000256" key="5">
    <source>
        <dbReference type="ARBA" id="ARBA00023127"/>
    </source>
</evidence>
<keyword evidence="6" id="KW-0010">Activator</keyword>
<dbReference type="SMART" id="SM00385">
    <property type="entry name" value="CYCLIN"/>
    <property type="match status" value="1"/>
</dbReference>
<dbReference type="InterPro" id="IPR006671">
    <property type="entry name" value="Cyclin_N"/>
</dbReference>
<comment type="subcellular location">
    <subcellularLocation>
        <location evidence="1">Nucleus</location>
    </subcellularLocation>
</comment>
<protein>
    <submittedName>
        <fullName evidence="11">Cyclin-like protein</fullName>
    </submittedName>
</protein>
<keyword evidence="4" id="KW-0805">Transcription regulation</keyword>
<evidence type="ECO:0000256" key="4">
    <source>
        <dbReference type="ARBA" id="ARBA00023015"/>
    </source>
</evidence>
<dbReference type="STRING" id="77020.A0A0M8MND5"/>
<dbReference type="GO" id="GO:0005634">
    <property type="term" value="C:nucleus"/>
    <property type="evidence" value="ECO:0007669"/>
    <property type="project" value="UniProtKB-SubCell"/>
</dbReference>
<dbReference type="SUPFAM" id="SSF47954">
    <property type="entry name" value="Cyclin-like"/>
    <property type="match status" value="2"/>
</dbReference>
<reference evidence="11 12" key="1">
    <citation type="submission" date="2015-07" db="EMBL/GenBank/DDBJ databases">
        <title>Draft Genome Sequence of Malassezia furfur CBS1878 and Malassezia pachydermatis CBS1879.</title>
        <authorList>
            <person name="Triana S."/>
            <person name="Ohm R."/>
            <person name="Gonzalez A."/>
            <person name="DeCock H."/>
            <person name="Restrepo S."/>
            <person name="Celis A."/>
        </authorList>
    </citation>
    <scope>NUCLEOTIDE SEQUENCE [LARGE SCALE GENOMIC DNA]</scope>
    <source>
        <strain evidence="11 12">CBS 1879</strain>
    </source>
</reference>
<comment type="caution">
    <text evidence="11">The sequence shown here is derived from an EMBL/GenBank/DDBJ whole genome shotgun (WGS) entry which is preliminary data.</text>
</comment>
<dbReference type="InterPro" id="IPR036915">
    <property type="entry name" value="Cyclin-like_sf"/>
</dbReference>
<organism evidence="11 12">
    <name type="scientific">Malassezia pachydermatis</name>
    <dbReference type="NCBI Taxonomy" id="77020"/>
    <lineage>
        <taxon>Eukaryota</taxon>
        <taxon>Fungi</taxon>
        <taxon>Dikarya</taxon>
        <taxon>Basidiomycota</taxon>
        <taxon>Ustilaginomycotina</taxon>
        <taxon>Malasseziomycetes</taxon>
        <taxon>Malasseziales</taxon>
        <taxon>Malasseziaceae</taxon>
        <taxon>Malassezia</taxon>
    </lineage>
</organism>
<evidence type="ECO:0000313" key="12">
    <source>
        <dbReference type="Proteomes" id="UP000037751"/>
    </source>
</evidence>
<evidence type="ECO:0000256" key="3">
    <source>
        <dbReference type="ARBA" id="ARBA00022491"/>
    </source>
</evidence>
<evidence type="ECO:0000256" key="2">
    <source>
        <dbReference type="ARBA" id="ARBA00008638"/>
    </source>
</evidence>
<feature type="domain" description="Cyclin-like" evidence="10">
    <location>
        <begin position="46"/>
        <end position="139"/>
    </location>
</feature>
<gene>
    <name evidence="11" type="ORF">Malapachy_3044</name>
</gene>
<dbReference type="GeneID" id="28729399"/>
<dbReference type="Proteomes" id="UP000037751">
    <property type="component" value="Unassembled WGS sequence"/>
</dbReference>
<comment type="similarity">
    <text evidence="2">Belongs to the cyclin family. Cyclin C subfamily.</text>
</comment>
<dbReference type="FunFam" id="1.10.472.10:FF:000076">
    <property type="entry name" value="RNA polymerase II holoenzyme cyclin-like subunit"/>
    <property type="match status" value="1"/>
</dbReference>
<keyword evidence="3" id="KW-0678">Repressor</keyword>
<evidence type="ECO:0000256" key="9">
    <source>
        <dbReference type="RuleBase" id="RU000383"/>
    </source>
</evidence>
<evidence type="ECO:0000313" key="11">
    <source>
        <dbReference type="EMBL" id="KOS15986.1"/>
    </source>
</evidence>
<dbReference type="AlphaFoldDB" id="A0A0M8MND5"/>
<sequence length="342" mass="38977">MAANYWHSTQCHRWLLESTEIEAAREEDRRYADSHEILAISTWCLDTIITLAKRLQLRQRVVATASVYFQRFYIHNSYAATDPILVLVTCVYVASKVEESPVRIRTFCAEAAKMMSEWGYKDLPNSVSMIAEMEFFLLEELEFDLVVFHPYSSLPHLCQACLAHRPPQRGGRPAPHVYAEDGDHAKSDSLLQVCWLIVNDMYRTSLPLEQPPYMLAIASLYLAVILHPTTAEHIYDATYTNEQSMATDDVVSFLAGLNVSLPMVTRIVQQMMAHYTLWHELSLPATNTRIAFTDHAAMFQRLYRMRNDRYKALLLIDGGAHTLSTLAAPSYDLPDTPQRLAA</sequence>
<dbReference type="RefSeq" id="XP_017993618.1">
    <property type="nucleotide sequence ID" value="XM_018137523.1"/>
</dbReference>
<keyword evidence="8" id="KW-0539">Nucleus</keyword>
<dbReference type="InterPro" id="IPR043198">
    <property type="entry name" value="Cyclin/Ssn8"/>
</dbReference>
<name>A0A0M8MND5_9BASI</name>
<dbReference type="VEuPathDB" id="FungiDB:Malapachy_3044"/>
<evidence type="ECO:0000259" key="10">
    <source>
        <dbReference type="SMART" id="SM00385"/>
    </source>
</evidence>
<evidence type="ECO:0000256" key="6">
    <source>
        <dbReference type="ARBA" id="ARBA00023159"/>
    </source>
</evidence>
<dbReference type="OrthoDB" id="10266018at2759"/>
<evidence type="ECO:0000256" key="7">
    <source>
        <dbReference type="ARBA" id="ARBA00023163"/>
    </source>
</evidence>
<dbReference type="GO" id="GO:0016538">
    <property type="term" value="F:cyclin-dependent protein serine/threonine kinase regulator activity"/>
    <property type="evidence" value="ECO:0007669"/>
    <property type="project" value="InterPro"/>
</dbReference>
<dbReference type="PANTHER" id="PTHR10026">
    <property type="entry name" value="CYCLIN"/>
    <property type="match status" value="1"/>
</dbReference>
<evidence type="ECO:0000256" key="8">
    <source>
        <dbReference type="ARBA" id="ARBA00023242"/>
    </source>
</evidence>
<keyword evidence="7" id="KW-0804">Transcription</keyword>
<dbReference type="GO" id="GO:0006357">
    <property type="term" value="P:regulation of transcription by RNA polymerase II"/>
    <property type="evidence" value="ECO:0007669"/>
    <property type="project" value="InterPro"/>
</dbReference>
<keyword evidence="5 9" id="KW-0195">Cyclin</keyword>
<keyword evidence="12" id="KW-1185">Reference proteome</keyword>
<dbReference type="Pfam" id="PF00134">
    <property type="entry name" value="Cyclin_N"/>
    <property type="match status" value="1"/>
</dbReference>
<accession>A0A0M8MND5</accession>